<protein>
    <submittedName>
        <fullName evidence="1">Uncharacterized protein</fullName>
    </submittedName>
</protein>
<accession>A0A7Z0I3C7</accession>
<gene>
    <name evidence="1" type="ORF">HUK65_17265</name>
</gene>
<comment type="caution">
    <text evidence="1">The sequence shown here is derived from an EMBL/GenBank/DDBJ whole genome shotgun (WGS) entry which is preliminary data.</text>
</comment>
<dbReference type="RefSeq" id="WP_179907522.1">
    <property type="nucleotide sequence ID" value="NZ_JACBXS010000067.1"/>
</dbReference>
<name>A0A7Z0I3C7_9RHOB</name>
<dbReference type="Proteomes" id="UP000529417">
    <property type="component" value="Unassembled WGS sequence"/>
</dbReference>
<dbReference type="EMBL" id="JACBXS010000067">
    <property type="protein sequence ID" value="NYS26729.1"/>
    <property type="molecule type" value="Genomic_DNA"/>
</dbReference>
<keyword evidence="2" id="KW-1185">Reference proteome</keyword>
<sequence length="178" mass="19002">MADGSGFLIGGLRAGDEDGFLIRGLRAVDEDGLLVGGNRVVTERQSAPYPTAPTIEALQSAIDRLYELLGPAGHGLFEASNLGPNVIGTRTLVPHPNAEGEIEYDPGTGTYRILRENNSGPYVAFEVEAGEEYRVIGDQIDGQSARIFRDGILSNANQLGSNINGYTDQVICPLNLLD</sequence>
<dbReference type="AlphaFoldDB" id="A0A7Z0I3C7"/>
<organism evidence="1 2">
    <name type="scientific">Rhabdonatronobacter sediminivivens</name>
    <dbReference type="NCBI Taxonomy" id="2743469"/>
    <lineage>
        <taxon>Bacteria</taxon>
        <taxon>Pseudomonadati</taxon>
        <taxon>Pseudomonadota</taxon>
        <taxon>Alphaproteobacteria</taxon>
        <taxon>Rhodobacterales</taxon>
        <taxon>Paracoccaceae</taxon>
        <taxon>Rhabdonatronobacter</taxon>
    </lineage>
</organism>
<evidence type="ECO:0000313" key="1">
    <source>
        <dbReference type="EMBL" id="NYS26729.1"/>
    </source>
</evidence>
<proteinExistence type="predicted"/>
<reference evidence="1 2" key="1">
    <citation type="journal article" date="2000" name="Arch. Microbiol.">
        <title>Rhodobaca bogoriensis gen. nov. and sp. nov., an alkaliphilic purple nonsulfur bacterium from African Rift Valley soda lakes.</title>
        <authorList>
            <person name="Milford A.D."/>
            <person name="Achenbach L.A."/>
            <person name="Jung D.O."/>
            <person name="Madigan M.T."/>
        </authorList>
    </citation>
    <scope>NUCLEOTIDE SEQUENCE [LARGE SCALE GENOMIC DNA]</scope>
    <source>
        <strain evidence="1 2">2376</strain>
    </source>
</reference>
<evidence type="ECO:0000313" key="2">
    <source>
        <dbReference type="Proteomes" id="UP000529417"/>
    </source>
</evidence>